<keyword evidence="11 16" id="KW-0067">ATP-binding</keyword>
<evidence type="ECO:0000256" key="2">
    <source>
        <dbReference type="ARBA" id="ARBA00001958"/>
    </source>
</evidence>
<evidence type="ECO:0000256" key="9">
    <source>
        <dbReference type="ARBA" id="ARBA00022741"/>
    </source>
</evidence>
<evidence type="ECO:0000256" key="11">
    <source>
        <dbReference type="ARBA" id="ARBA00022840"/>
    </source>
</evidence>
<proteinExistence type="inferred from homology"/>
<dbReference type="EMBL" id="JAENIM010000037">
    <property type="protein sequence ID" value="MBK1790969.1"/>
    <property type="molecule type" value="Genomic_DNA"/>
</dbReference>
<dbReference type="InterPro" id="IPR043129">
    <property type="entry name" value="ATPase_NBD"/>
</dbReference>
<dbReference type="HAMAP" id="MF_01274">
    <property type="entry name" value="Pantothen_kinase_3"/>
    <property type="match status" value="1"/>
</dbReference>
<evidence type="ECO:0000256" key="7">
    <source>
        <dbReference type="ARBA" id="ARBA00022490"/>
    </source>
</evidence>
<dbReference type="CDD" id="cd24015">
    <property type="entry name" value="ASKHA_NBD_PanK-III"/>
    <property type="match status" value="1"/>
</dbReference>
<evidence type="ECO:0000313" key="17">
    <source>
        <dbReference type="EMBL" id="MBK1790969.1"/>
    </source>
</evidence>
<dbReference type="GO" id="GO:0004594">
    <property type="term" value="F:pantothenate kinase activity"/>
    <property type="evidence" value="ECO:0007669"/>
    <property type="project" value="UniProtKB-UniRule"/>
</dbReference>
<dbReference type="Pfam" id="PF03309">
    <property type="entry name" value="Pan_kinase"/>
    <property type="match status" value="1"/>
</dbReference>
<feature type="binding site" evidence="16">
    <location>
        <begin position="7"/>
        <end position="14"/>
    </location>
    <ligand>
        <name>ATP</name>
        <dbReference type="ChEBI" id="CHEBI:30616"/>
    </ligand>
</feature>
<organism evidence="17 18">
    <name type="scientific">Persicirhabdus sediminis</name>
    <dbReference type="NCBI Taxonomy" id="454144"/>
    <lineage>
        <taxon>Bacteria</taxon>
        <taxon>Pseudomonadati</taxon>
        <taxon>Verrucomicrobiota</taxon>
        <taxon>Verrucomicrobiia</taxon>
        <taxon>Verrucomicrobiales</taxon>
        <taxon>Verrucomicrobiaceae</taxon>
        <taxon>Persicirhabdus</taxon>
    </lineage>
</organism>
<dbReference type="RefSeq" id="WP_200310988.1">
    <property type="nucleotide sequence ID" value="NZ_JAENIM010000037.1"/>
</dbReference>
<evidence type="ECO:0000256" key="4">
    <source>
        <dbReference type="ARBA" id="ARBA00005225"/>
    </source>
</evidence>
<dbReference type="Proteomes" id="UP000624703">
    <property type="component" value="Unassembled WGS sequence"/>
</dbReference>
<dbReference type="GO" id="GO:0005524">
    <property type="term" value="F:ATP binding"/>
    <property type="evidence" value="ECO:0007669"/>
    <property type="project" value="UniProtKB-UniRule"/>
</dbReference>
<dbReference type="GO" id="GO:0046872">
    <property type="term" value="F:metal ion binding"/>
    <property type="evidence" value="ECO:0007669"/>
    <property type="project" value="UniProtKB-KW"/>
</dbReference>
<keyword evidence="13 16" id="KW-0173">Coenzyme A biosynthesis</keyword>
<evidence type="ECO:0000256" key="14">
    <source>
        <dbReference type="ARBA" id="ARBA00038036"/>
    </source>
</evidence>
<evidence type="ECO:0000313" key="18">
    <source>
        <dbReference type="Proteomes" id="UP000624703"/>
    </source>
</evidence>
<comment type="pathway">
    <text evidence="4 16">Cofactor biosynthesis; coenzyme A biosynthesis; CoA from (R)-pantothenate: step 1/5.</text>
</comment>
<keyword evidence="12 16" id="KW-0630">Potassium</keyword>
<comment type="subcellular location">
    <subcellularLocation>
        <location evidence="3 16">Cytoplasm</location>
    </subcellularLocation>
</comment>
<dbReference type="GO" id="GO:0015937">
    <property type="term" value="P:coenzyme A biosynthetic process"/>
    <property type="evidence" value="ECO:0007669"/>
    <property type="project" value="UniProtKB-UniRule"/>
</dbReference>
<evidence type="ECO:0000256" key="8">
    <source>
        <dbReference type="ARBA" id="ARBA00022679"/>
    </source>
</evidence>
<reference evidence="17" key="1">
    <citation type="submission" date="2021-01" db="EMBL/GenBank/DDBJ databases">
        <title>Modified the classification status of verrucomicrobia.</title>
        <authorList>
            <person name="Feng X."/>
        </authorList>
    </citation>
    <scope>NUCLEOTIDE SEQUENCE</scope>
    <source>
        <strain evidence="17">_KCTC 22039</strain>
    </source>
</reference>
<keyword evidence="9 16" id="KW-0547">Nucleotide-binding</keyword>
<dbReference type="PANTHER" id="PTHR34265:SF1">
    <property type="entry name" value="TYPE III PANTOTHENATE KINASE"/>
    <property type="match status" value="1"/>
</dbReference>
<keyword evidence="7 16" id="KW-0963">Cytoplasm</keyword>
<feature type="binding site" evidence="16">
    <location>
        <position position="120"/>
    </location>
    <ligand>
        <name>K(+)</name>
        <dbReference type="ChEBI" id="CHEBI:29103"/>
    </ligand>
</feature>
<comment type="cofactor">
    <cofactor evidence="16">
        <name>NH4(+)</name>
        <dbReference type="ChEBI" id="CHEBI:28938"/>
    </cofactor>
    <cofactor evidence="16">
        <name>K(+)</name>
        <dbReference type="ChEBI" id="CHEBI:29103"/>
    </cofactor>
    <text evidence="16">A monovalent cation. Ammonium or potassium.</text>
</comment>
<dbReference type="SUPFAM" id="SSF53067">
    <property type="entry name" value="Actin-like ATPase domain"/>
    <property type="match status" value="2"/>
</dbReference>
<comment type="caution">
    <text evidence="17">The sequence shown here is derived from an EMBL/GenBank/DDBJ whole genome shotgun (WGS) entry which is preliminary data.</text>
</comment>
<feature type="binding site" evidence="16">
    <location>
        <position position="175"/>
    </location>
    <ligand>
        <name>substrate</name>
    </ligand>
</feature>
<evidence type="ECO:0000256" key="16">
    <source>
        <dbReference type="HAMAP-Rule" id="MF_01274"/>
    </source>
</evidence>
<evidence type="ECO:0000256" key="1">
    <source>
        <dbReference type="ARBA" id="ARBA00001206"/>
    </source>
</evidence>
<sequence length="247" mass="26743">MRFLLVDNSNTRTKFCLATADGLESWNAWWPSHDITTTTLDKILHGQEWDCCMICSVVPEKARLMEEYCHSLHKNVHLIDHRSPLGISIDYPHPEQIGADRLANAVATHAMFGCPAIALDFGTALTFDVISPAGGYLGGVITPGLITMTEGLSKRTALLPKISLAEPEHAIGKSTEEAMTIGAVTGYRGLVSEIIAKIEAEIGSQTTVVATGGDAELLARGLPKIQQVIPHLTLEGIRLVAIRHFLI</sequence>
<evidence type="ECO:0000256" key="12">
    <source>
        <dbReference type="ARBA" id="ARBA00022958"/>
    </source>
</evidence>
<accession>A0A8J7MFQ9</accession>
<feature type="binding site" evidence="16">
    <location>
        <position position="123"/>
    </location>
    <ligand>
        <name>ATP</name>
        <dbReference type="ChEBI" id="CHEBI:30616"/>
    </ligand>
</feature>
<comment type="similarity">
    <text evidence="14 16">Belongs to the type III pantothenate kinase family.</text>
</comment>
<evidence type="ECO:0000256" key="5">
    <source>
        <dbReference type="ARBA" id="ARBA00011738"/>
    </source>
</evidence>
<comment type="cofactor">
    <cofactor evidence="2">
        <name>K(+)</name>
        <dbReference type="ChEBI" id="CHEBI:29103"/>
    </cofactor>
</comment>
<evidence type="ECO:0000256" key="3">
    <source>
        <dbReference type="ARBA" id="ARBA00004496"/>
    </source>
</evidence>
<keyword evidence="16" id="KW-0479">Metal-binding</keyword>
<dbReference type="GO" id="GO:0005737">
    <property type="term" value="C:cytoplasm"/>
    <property type="evidence" value="ECO:0007669"/>
    <property type="project" value="UniProtKB-SubCell"/>
</dbReference>
<name>A0A8J7MFQ9_9BACT</name>
<dbReference type="InterPro" id="IPR004619">
    <property type="entry name" value="Type_III_PanK"/>
</dbReference>
<comment type="function">
    <text evidence="16">Catalyzes the phosphorylation of pantothenate (Pan), the first step in CoA biosynthesis.</text>
</comment>
<dbReference type="PANTHER" id="PTHR34265">
    <property type="entry name" value="TYPE III PANTOTHENATE KINASE"/>
    <property type="match status" value="1"/>
</dbReference>
<feature type="binding site" evidence="16">
    <location>
        <position position="91"/>
    </location>
    <ligand>
        <name>substrate</name>
    </ligand>
</feature>
<feature type="binding site" evidence="16">
    <location>
        <begin position="98"/>
        <end position="101"/>
    </location>
    <ligand>
        <name>substrate</name>
    </ligand>
</feature>
<dbReference type="NCBIfam" id="TIGR00671">
    <property type="entry name" value="baf"/>
    <property type="match status" value="1"/>
</dbReference>
<evidence type="ECO:0000256" key="6">
    <source>
        <dbReference type="ARBA" id="ARBA00012102"/>
    </source>
</evidence>
<keyword evidence="8 16" id="KW-0808">Transferase</keyword>
<dbReference type="UniPathway" id="UPA00241">
    <property type="reaction ID" value="UER00352"/>
</dbReference>
<evidence type="ECO:0000256" key="10">
    <source>
        <dbReference type="ARBA" id="ARBA00022777"/>
    </source>
</evidence>
<dbReference type="Gene3D" id="3.30.420.40">
    <property type="match status" value="2"/>
</dbReference>
<gene>
    <name evidence="16" type="primary">coaX</name>
    <name evidence="17" type="ORF">JIN82_07345</name>
</gene>
<keyword evidence="10 16" id="KW-0418">Kinase</keyword>
<keyword evidence="18" id="KW-1185">Reference proteome</keyword>
<feature type="active site" description="Proton acceptor" evidence="16">
    <location>
        <position position="100"/>
    </location>
</feature>
<comment type="subunit">
    <text evidence="5 16">Homodimer.</text>
</comment>
<dbReference type="AlphaFoldDB" id="A0A8J7MFQ9"/>
<dbReference type="EC" id="2.7.1.33" evidence="6 16"/>
<evidence type="ECO:0000256" key="13">
    <source>
        <dbReference type="ARBA" id="ARBA00022993"/>
    </source>
</evidence>
<protein>
    <recommendedName>
        <fullName evidence="15 16">Type III pantothenate kinase</fullName>
        <ecNumber evidence="6 16">2.7.1.33</ecNumber>
    </recommendedName>
    <alternativeName>
        <fullName evidence="16">PanK-III</fullName>
    </alternativeName>
    <alternativeName>
        <fullName evidence="16">Pantothenic acid kinase</fullName>
    </alternativeName>
</protein>
<evidence type="ECO:0000256" key="15">
    <source>
        <dbReference type="ARBA" id="ARBA00040883"/>
    </source>
</evidence>
<comment type="catalytic activity">
    <reaction evidence="1 16">
        <text>(R)-pantothenate + ATP = (R)-4'-phosphopantothenate + ADP + H(+)</text>
        <dbReference type="Rhea" id="RHEA:16373"/>
        <dbReference type="ChEBI" id="CHEBI:10986"/>
        <dbReference type="ChEBI" id="CHEBI:15378"/>
        <dbReference type="ChEBI" id="CHEBI:29032"/>
        <dbReference type="ChEBI" id="CHEBI:30616"/>
        <dbReference type="ChEBI" id="CHEBI:456216"/>
        <dbReference type="EC" id="2.7.1.33"/>
    </reaction>
</comment>